<organism evidence="2 3">
    <name type="scientific">Leucocoprinus leucothites</name>
    <dbReference type="NCBI Taxonomy" id="201217"/>
    <lineage>
        <taxon>Eukaryota</taxon>
        <taxon>Fungi</taxon>
        <taxon>Dikarya</taxon>
        <taxon>Basidiomycota</taxon>
        <taxon>Agaricomycotina</taxon>
        <taxon>Agaricomycetes</taxon>
        <taxon>Agaricomycetidae</taxon>
        <taxon>Agaricales</taxon>
        <taxon>Agaricineae</taxon>
        <taxon>Agaricaceae</taxon>
        <taxon>Leucocoprinus</taxon>
    </lineage>
</organism>
<name>A0A8H5G2C1_9AGAR</name>
<dbReference type="AlphaFoldDB" id="A0A8H5G2C1"/>
<comment type="caution">
    <text evidence="2">The sequence shown here is derived from an EMBL/GenBank/DDBJ whole genome shotgun (WGS) entry which is preliminary data.</text>
</comment>
<reference evidence="2 3" key="1">
    <citation type="journal article" date="2020" name="ISME J.">
        <title>Uncovering the hidden diversity of litter-decomposition mechanisms in mushroom-forming fungi.</title>
        <authorList>
            <person name="Floudas D."/>
            <person name="Bentzer J."/>
            <person name="Ahren D."/>
            <person name="Johansson T."/>
            <person name="Persson P."/>
            <person name="Tunlid A."/>
        </authorList>
    </citation>
    <scope>NUCLEOTIDE SEQUENCE [LARGE SCALE GENOMIC DNA]</scope>
    <source>
        <strain evidence="2 3">CBS 146.42</strain>
    </source>
</reference>
<keyword evidence="1" id="KW-0472">Membrane</keyword>
<evidence type="ECO:0000313" key="2">
    <source>
        <dbReference type="EMBL" id="KAF5357044.1"/>
    </source>
</evidence>
<dbReference type="EMBL" id="JAACJO010000006">
    <property type="protein sequence ID" value="KAF5357044.1"/>
    <property type="molecule type" value="Genomic_DNA"/>
</dbReference>
<sequence length="478" mass="54736">MSHSQKPSEPVGQLFPTFTSQENSRYKNSKRTKCTSFAIELGTRASPTYLPPHWSTHVQPEGKPYFYHRGELAIVTESWLYTPEIATEAAKWVDHLTVKIKEKGVDLANTELYIRIDEDLDCLYYGVDKRDRTLFWIDDYETEQLGLPPVASPSHLRTLLELHYWEHVDRFPAHFGGLPEATLLKLQDIFTHCRMDHITSSSAAFTYSQMDTLALSKVLKDCRGRTQEPEIVSTVARIWHLVLYNRFHNHYGEENPRLDVSMAIFEDQSPESPGFQRVFSYLSFGKSQKYRTKLNSLYVDKYIYSHRVDAFVNGLLKEWKEQYLPSFFMLLLHAAFFQLIASQTVAAISAACFSASLLSAFALVQQHEGLIEYRNSPVAIDWLSDRASTTYKFQRLSLALALPNAFFNWGLVFFFGHWLFIALSRLDTNVAATFVGIIGLAIFAFIIVTSPNTIPTISFPRLPRSCRSKCSPEDESMV</sequence>
<protein>
    <submittedName>
        <fullName evidence="2">Uncharacterized protein</fullName>
    </submittedName>
</protein>
<keyword evidence="1" id="KW-0812">Transmembrane</keyword>
<feature type="transmembrane region" description="Helical" evidence="1">
    <location>
        <begin position="346"/>
        <end position="364"/>
    </location>
</feature>
<dbReference type="Proteomes" id="UP000559027">
    <property type="component" value="Unassembled WGS sequence"/>
</dbReference>
<gene>
    <name evidence="2" type="ORF">D9756_006505</name>
</gene>
<proteinExistence type="predicted"/>
<keyword evidence="3" id="KW-1185">Reference proteome</keyword>
<evidence type="ECO:0000256" key="1">
    <source>
        <dbReference type="SAM" id="Phobius"/>
    </source>
</evidence>
<feature type="transmembrane region" description="Helical" evidence="1">
    <location>
        <begin position="396"/>
        <end position="420"/>
    </location>
</feature>
<keyword evidence="1" id="KW-1133">Transmembrane helix</keyword>
<accession>A0A8H5G2C1</accession>
<feature type="transmembrane region" description="Helical" evidence="1">
    <location>
        <begin position="432"/>
        <end position="454"/>
    </location>
</feature>
<dbReference type="OrthoDB" id="2674421at2759"/>
<evidence type="ECO:0000313" key="3">
    <source>
        <dbReference type="Proteomes" id="UP000559027"/>
    </source>
</evidence>